<dbReference type="RefSeq" id="XP_030231155.1">
    <property type="nucleotide sequence ID" value="XM_030375295.1"/>
</dbReference>
<proteinExistence type="inferred from homology"/>
<evidence type="ECO:0000313" key="13">
    <source>
        <dbReference type="Proteomes" id="UP000694546"/>
    </source>
</evidence>
<evidence type="ECO:0000256" key="7">
    <source>
        <dbReference type="ARBA" id="ARBA00023235"/>
    </source>
</evidence>
<dbReference type="CTD" id="84881"/>
<dbReference type="Ensembl" id="ENSGMOT00000050053.1">
    <property type="protein sequence ID" value="ENSGMOP00000028270.1"/>
    <property type="gene ID" value="ENSGMOG00000017726.2"/>
</dbReference>
<dbReference type="GO" id="GO:0001522">
    <property type="term" value="P:pseudouridine synthesis"/>
    <property type="evidence" value="ECO:0007669"/>
    <property type="project" value="InterPro"/>
</dbReference>
<dbReference type="GO" id="GO:0005739">
    <property type="term" value="C:mitochondrion"/>
    <property type="evidence" value="ECO:0007669"/>
    <property type="project" value="UniProtKB-SubCell"/>
</dbReference>
<evidence type="ECO:0000256" key="8">
    <source>
        <dbReference type="ARBA" id="ARBA00036943"/>
    </source>
</evidence>
<evidence type="ECO:0000256" key="9">
    <source>
        <dbReference type="ARBA" id="ARBA00039953"/>
    </source>
</evidence>
<dbReference type="GO" id="GO:0003723">
    <property type="term" value="F:RNA binding"/>
    <property type="evidence" value="ECO:0007669"/>
    <property type="project" value="InterPro"/>
</dbReference>
<evidence type="ECO:0000256" key="5">
    <source>
        <dbReference type="ARBA" id="ARBA00022946"/>
    </source>
</evidence>
<keyword evidence="5" id="KW-0809">Transit peptide</keyword>
<sequence length="393" mass="44360">MKGCRALTDSFCNNWSHVRNMIVLRRQTRINNLQPMTSDSAHVLWRTLTTAPPLPSPEPEEKAPLRAIDLAKKIRQEKREEERTTKGIKPTATPLQKRVSELKQFTQQLQNVHPNVLAKHLHKTMLFQNRDVIVLNKPYGVSVKDHGGGTCITAVLPILAKMMDLKVDSELQPCLGLEKEVTGTLLLARNQEAVDNIVYLHRHNQIQRKYWAITVGVPVPSEGVIDIPLIEREIAGTQHHFKMGLSPMFRLNETGEGVSRIRAHRQAESAVTKYRVLDSRAGCSLVELEPLTGLKHQIRVHLACALGCPILGDHKYSSWTKLAPQKLPENVLGKLGLEKSKTRNLTLHLHARQMVLPGTTSQPEIRVSCPMPKYFTKALQRLNLIFPDEKEPN</sequence>
<organism evidence="12 13">
    <name type="scientific">Gadus morhua</name>
    <name type="common">Atlantic cod</name>
    <dbReference type="NCBI Taxonomy" id="8049"/>
    <lineage>
        <taxon>Eukaryota</taxon>
        <taxon>Metazoa</taxon>
        <taxon>Chordata</taxon>
        <taxon>Craniata</taxon>
        <taxon>Vertebrata</taxon>
        <taxon>Euteleostomi</taxon>
        <taxon>Actinopterygii</taxon>
        <taxon>Neopterygii</taxon>
        <taxon>Teleostei</taxon>
        <taxon>Neoteleostei</taxon>
        <taxon>Acanthomorphata</taxon>
        <taxon>Zeiogadaria</taxon>
        <taxon>Gadariae</taxon>
        <taxon>Gadiformes</taxon>
        <taxon>Gadoidei</taxon>
        <taxon>Gadidae</taxon>
        <taxon>Gadus</taxon>
    </lineage>
</organism>
<protein>
    <recommendedName>
        <fullName evidence="9">Pseudouridylate synthase RPUSD4, mitochondrial</fullName>
    </recommendedName>
    <alternativeName>
        <fullName evidence="10">RNA pseudouridylate synthase domain-containing protein 4</fullName>
    </alternativeName>
</protein>
<dbReference type="SUPFAM" id="SSF55120">
    <property type="entry name" value="Pseudouridine synthase"/>
    <property type="match status" value="1"/>
</dbReference>
<dbReference type="Proteomes" id="UP000694546">
    <property type="component" value="Chromosome 13"/>
</dbReference>
<comment type="subcellular location">
    <subcellularLocation>
        <location evidence="3">Mitochondrion</location>
    </subcellularLocation>
</comment>
<evidence type="ECO:0000256" key="10">
    <source>
        <dbReference type="ARBA" id="ARBA00041563"/>
    </source>
</evidence>
<keyword evidence="7" id="KW-0413">Isomerase</keyword>
<feature type="domain" description="Pseudouridine synthase RsuA/RluA-like" evidence="11">
    <location>
        <begin position="131"/>
        <end position="303"/>
    </location>
</feature>
<dbReference type="GeneID" id="115557446"/>
<keyword evidence="13" id="KW-1185">Reference proteome</keyword>
<evidence type="ECO:0000256" key="2">
    <source>
        <dbReference type="ARBA" id="ARBA00001896"/>
    </source>
</evidence>
<gene>
    <name evidence="12" type="primary">LOC115557446</name>
</gene>
<accession>A0A8C5A7Z3</accession>
<dbReference type="InterPro" id="IPR050188">
    <property type="entry name" value="RluA_PseudoU_synthase"/>
</dbReference>
<dbReference type="InterPro" id="IPR006145">
    <property type="entry name" value="PsdUridine_synth_RsuA/RluA"/>
</dbReference>
<dbReference type="GO" id="GO:0009982">
    <property type="term" value="F:pseudouridine synthase activity"/>
    <property type="evidence" value="ECO:0007669"/>
    <property type="project" value="InterPro"/>
</dbReference>
<dbReference type="InterPro" id="IPR020103">
    <property type="entry name" value="PsdUridine_synth_cat_dom_sf"/>
</dbReference>
<comment type="catalytic activity">
    <reaction evidence="2">
        <text>uridine in 5S rRNA = pseudouridine in 5S rRNA</text>
        <dbReference type="Rhea" id="RHEA:47036"/>
        <dbReference type="Rhea" id="RHEA-COMP:11730"/>
        <dbReference type="Rhea" id="RHEA-COMP:11731"/>
        <dbReference type="ChEBI" id="CHEBI:65314"/>
        <dbReference type="ChEBI" id="CHEBI:65315"/>
    </reaction>
</comment>
<evidence type="ECO:0000256" key="6">
    <source>
        <dbReference type="ARBA" id="ARBA00023128"/>
    </source>
</evidence>
<evidence type="ECO:0000256" key="4">
    <source>
        <dbReference type="ARBA" id="ARBA00010876"/>
    </source>
</evidence>
<dbReference type="PANTHER" id="PTHR21600">
    <property type="entry name" value="MITOCHONDRIAL RNA PSEUDOURIDINE SYNTHASE"/>
    <property type="match status" value="1"/>
</dbReference>
<reference evidence="12" key="1">
    <citation type="submission" date="2025-08" db="UniProtKB">
        <authorList>
            <consortium name="Ensembl"/>
        </authorList>
    </citation>
    <scope>IDENTIFICATION</scope>
</reference>
<evidence type="ECO:0000256" key="1">
    <source>
        <dbReference type="ARBA" id="ARBA00001166"/>
    </source>
</evidence>
<comment type="similarity">
    <text evidence="4">Belongs to the pseudouridine synthase RluA family.</text>
</comment>
<dbReference type="AlphaFoldDB" id="A0A8C5A7Z3"/>
<dbReference type="KEGG" id="gmh:115557446"/>
<dbReference type="Gene3D" id="3.30.2350.10">
    <property type="entry name" value="Pseudouridine synthase"/>
    <property type="match status" value="1"/>
</dbReference>
<evidence type="ECO:0000259" key="11">
    <source>
        <dbReference type="Pfam" id="PF00849"/>
    </source>
</evidence>
<dbReference type="FunFam" id="3.30.2350.10:FF:000015">
    <property type="entry name" value="Mitochondrial RNA pseudouridine synthase RPUSD4"/>
    <property type="match status" value="1"/>
</dbReference>
<dbReference type="CDD" id="cd02869">
    <property type="entry name" value="PseudoU_synth_RluA_like"/>
    <property type="match status" value="1"/>
</dbReference>
<evidence type="ECO:0000313" key="12">
    <source>
        <dbReference type="Ensembl" id="ENSGMOP00000028270.1"/>
    </source>
</evidence>
<dbReference type="GeneTree" id="ENSGT00940000158436"/>
<comment type="catalytic activity">
    <reaction evidence="1">
        <text>a uridine in mRNA = a pseudouridine in mRNA</text>
        <dbReference type="Rhea" id="RHEA:56644"/>
        <dbReference type="Rhea" id="RHEA-COMP:14658"/>
        <dbReference type="Rhea" id="RHEA-COMP:14659"/>
        <dbReference type="ChEBI" id="CHEBI:65314"/>
        <dbReference type="ChEBI" id="CHEBI:65315"/>
    </reaction>
</comment>
<dbReference type="Pfam" id="PF00849">
    <property type="entry name" value="PseudoU_synth_2"/>
    <property type="match status" value="1"/>
</dbReference>
<dbReference type="OrthoDB" id="428658at2759"/>
<comment type="catalytic activity">
    <reaction evidence="8">
        <text>a uridine in tRNA = a pseudouridine in tRNA</text>
        <dbReference type="Rhea" id="RHEA:54572"/>
        <dbReference type="Rhea" id="RHEA-COMP:13339"/>
        <dbReference type="Rhea" id="RHEA-COMP:13934"/>
        <dbReference type="ChEBI" id="CHEBI:65314"/>
        <dbReference type="ChEBI" id="CHEBI:65315"/>
    </reaction>
</comment>
<reference evidence="12" key="2">
    <citation type="submission" date="2025-09" db="UniProtKB">
        <authorList>
            <consortium name="Ensembl"/>
        </authorList>
    </citation>
    <scope>IDENTIFICATION</scope>
</reference>
<name>A0A8C5A7Z3_GADMO</name>
<evidence type="ECO:0000256" key="3">
    <source>
        <dbReference type="ARBA" id="ARBA00004173"/>
    </source>
</evidence>
<keyword evidence="6" id="KW-0496">Mitochondrion</keyword>
<dbReference type="PANTHER" id="PTHR21600:SF83">
    <property type="entry name" value="PSEUDOURIDYLATE SYNTHASE RPUSD4, MITOCHONDRIAL"/>
    <property type="match status" value="1"/>
</dbReference>